<accession>A0A316DFB4</accession>
<dbReference type="EMBL" id="QGGO01000040">
    <property type="protein sequence ID" value="PWK16957.1"/>
    <property type="molecule type" value="Genomic_DNA"/>
</dbReference>
<comment type="caution">
    <text evidence="3">The sequence shown here is derived from an EMBL/GenBank/DDBJ whole genome shotgun (WGS) entry which is preliminary data.</text>
</comment>
<keyword evidence="4" id="KW-1185">Reference proteome</keyword>
<feature type="domain" description="TOTE conflict systems S1/CSD-like" evidence="1">
    <location>
        <begin position="410"/>
        <end position="464"/>
    </location>
</feature>
<dbReference type="Proteomes" id="UP000245489">
    <property type="component" value="Unassembled WGS sequence"/>
</dbReference>
<sequence length="465" mass="53934">MTQEPDNLYNRRAAGWVYIELIKSRCNTVSELNKYLAMIANLMLDNQELIFWEQLCWQVAKLFFRLDNSTTGDCWTMFYDLWSKIPHNVSLGNSTLLKAILKHQTEIPYQLFCRDFDKFNHFQTQDYLPEIMANGKAMPALVERYYIAVAKNWCTLIENDKFSDLTYNLSSFLEKLDKVSKEQSKMVYLIYYRAVLRLNLGKFEEAKEIIIPFAQKKQNDFWVWDLLAQLHPTNMDMQFACLAKALLCKASPDFLVKVRQRMIGLLILRQEWNAARVEIDNIIEIRVGNKWQIPVQLREWLSLPEISNANQYTNIHDLYKTHSLEAESLLQNTAKFKGIIWKINPEKKTAQFFVSENVSGGFNYERLKVKVSIGAFMEFSLVEVNNTDSSFWQVITACKSDDTIPVHLEKGFSGILKKVGNAGFVENVFIEPSLVMNKEGLITGKAIRAFDSSKKIWGWKAIAID</sequence>
<protein>
    <submittedName>
        <fullName evidence="3">Uncharacterized protein</fullName>
    </submittedName>
</protein>
<organism evidence="3 4">
    <name type="scientific">Arcicella aurantiaca</name>
    <dbReference type="NCBI Taxonomy" id="591202"/>
    <lineage>
        <taxon>Bacteria</taxon>
        <taxon>Pseudomonadati</taxon>
        <taxon>Bacteroidota</taxon>
        <taxon>Cytophagia</taxon>
        <taxon>Cytophagales</taxon>
        <taxon>Flectobacillaceae</taxon>
        <taxon>Arcicella</taxon>
    </lineage>
</organism>
<dbReference type="InterPro" id="IPR054427">
    <property type="entry name" value="S1CSD-TOTE-2"/>
</dbReference>
<dbReference type="Pfam" id="PF22708">
    <property type="entry name" value="S1CSD-TOTE-1"/>
    <property type="match status" value="1"/>
</dbReference>
<dbReference type="AlphaFoldDB" id="A0A316DFB4"/>
<dbReference type="InterPro" id="IPR054426">
    <property type="entry name" value="S1CSD-TOTE-1"/>
</dbReference>
<dbReference type="InterPro" id="IPR054283">
    <property type="entry name" value="DUF7017"/>
</dbReference>
<evidence type="ECO:0000259" key="2">
    <source>
        <dbReference type="Pfam" id="PF22708"/>
    </source>
</evidence>
<dbReference type="Pfam" id="PF22707">
    <property type="entry name" value="S1CSD-TOTE-2"/>
    <property type="match status" value="1"/>
</dbReference>
<reference evidence="3 4" key="1">
    <citation type="submission" date="2018-05" db="EMBL/GenBank/DDBJ databases">
        <title>Genomic Encyclopedia of Archaeal and Bacterial Type Strains, Phase II (KMG-II): from individual species to whole genera.</title>
        <authorList>
            <person name="Goeker M."/>
        </authorList>
    </citation>
    <scope>NUCLEOTIDE SEQUENCE [LARGE SCALE GENOMIC DNA]</scope>
    <source>
        <strain evidence="3 4">DSM 22214</strain>
    </source>
</reference>
<evidence type="ECO:0000259" key="1">
    <source>
        <dbReference type="Pfam" id="PF22707"/>
    </source>
</evidence>
<proteinExistence type="predicted"/>
<gene>
    <name evidence="3" type="ORF">LV89_04615</name>
</gene>
<name>A0A316DFB4_9BACT</name>
<evidence type="ECO:0000313" key="3">
    <source>
        <dbReference type="EMBL" id="PWK16957.1"/>
    </source>
</evidence>
<feature type="domain" description="TOTE conflict systems S1/CSD-like" evidence="2">
    <location>
        <begin position="331"/>
        <end position="394"/>
    </location>
</feature>
<evidence type="ECO:0000313" key="4">
    <source>
        <dbReference type="Proteomes" id="UP000245489"/>
    </source>
</evidence>
<dbReference type="Pfam" id="PF22860">
    <property type="entry name" value="DUF7017"/>
    <property type="match status" value="1"/>
</dbReference>